<feature type="transmembrane region" description="Helical" evidence="8">
    <location>
        <begin position="87"/>
        <end position="110"/>
    </location>
</feature>
<name>A0A174J9Y4_9CLOT</name>
<evidence type="ECO:0000256" key="8">
    <source>
        <dbReference type="SAM" id="Phobius"/>
    </source>
</evidence>
<dbReference type="InterPro" id="IPR002797">
    <property type="entry name" value="Polysacc_synth"/>
</dbReference>
<dbReference type="GO" id="GO:0005886">
    <property type="term" value="C:plasma membrane"/>
    <property type="evidence" value="ECO:0007669"/>
    <property type="project" value="TreeGrafter"/>
</dbReference>
<dbReference type="Proteomes" id="UP000095594">
    <property type="component" value="Unassembled WGS sequence"/>
</dbReference>
<evidence type="ECO:0000256" key="6">
    <source>
        <dbReference type="ARBA" id="ARBA00023136"/>
    </source>
</evidence>
<organism evidence="9 10">
    <name type="scientific">Clostridium disporicum</name>
    <dbReference type="NCBI Taxonomy" id="84024"/>
    <lineage>
        <taxon>Bacteria</taxon>
        <taxon>Bacillati</taxon>
        <taxon>Bacillota</taxon>
        <taxon>Clostridia</taxon>
        <taxon>Eubacteriales</taxon>
        <taxon>Clostridiaceae</taxon>
        <taxon>Clostridium</taxon>
    </lineage>
</organism>
<dbReference type="PIRSF" id="PIRSF038958">
    <property type="entry name" value="PG_synth_SpoVB"/>
    <property type="match status" value="1"/>
</dbReference>
<sequence length="499" mass="55271">MEKDNFFKNSFFLTAANITTGILGFIFSIYLSKLIGPEGIGLYGLVMPIYNLFISLMTAGIIAAISQRAAIYTSKREYNNLFKTINTVAFFNIIWSVAIGVLVFILAPYISEYGVKDMRTLNAIRVTCPAMVFIALSNILKGFFYGTSKITVPAFIDILEKAMRIITIALLIFIFKANTLSSLVTLAYVSLAIGELQSLLLLYAYYKHIVKKIPPSYEKPERKAQLLFNVLAVSFPLCLNGFMGNIFSAMSTLVVPRRLVSIGLEYSTAIAMIGKFNGMALTIVTFPLIVVNSISTLLMPDLSETLSKGEYYSASVRIRKVLKIAFLLGIATCIICLLIPDSLGKMFYGRDDLGLYIKVCALSAPLFFTSSTMFGILNGLNRQSIILRNSLITSSIELISLYILTGIKSINVFSTAITLFITSIISLIINLHEIKKHIDISLSSINIIIFSLIGLLTYLLLRLLTNTILSDLFIVKNIIIIILTFGLFAYFSGFGIEEE</sequence>
<dbReference type="AlphaFoldDB" id="A0A174J9Y4"/>
<comment type="similarity">
    <text evidence="2">Belongs to the multi antimicrobial extrusion (MATE) (TC 2.A.66.1) family.</text>
</comment>
<feature type="transmembrane region" description="Helical" evidence="8">
    <location>
        <begin position="279"/>
        <end position="300"/>
    </location>
</feature>
<feature type="transmembrane region" description="Helical" evidence="8">
    <location>
        <begin position="321"/>
        <end position="340"/>
    </location>
</feature>
<dbReference type="NCBIfam" id="TIGR02900">
    <property type="entry name" value="spore_V_B"/>
    <property type="match status" value="1"/>
</dbReference>
<dbReference type="PANTHER" id="PTHR43298">
    <property type="entry name" value="MULTIDRUG RESISTANCE PROTEIN NORM-RELATED"/>
    <property type="match status" value="1"/>
</dbReference>
<keyword evidence="3" id="KW-0813">Transport</keyword>
<dbReference type="RefSeq" id="WP_055267317.1">
    <property type="nucleotide sequence ID" value="NZ_CABIXQ010000020.1"/>
</dbReference>
<evidence type="ECO:0000313" key="9">
    <source>
        <dbReference type="EMBL" id="CUO94438.1"/>
    </source>
</evidence>
<evidence type="ECO:0000256" key="4">
    <source>
        <dbReference type="ARBA" id="ARBA00022692"/>
    </source>
</evidence>
<dbReference type="InterPro" id="IPR050222">
    <property type="entry name" value="MATE_MdtK"/>
</dbReference>
<evidence type="ECO:0000256" key="7">
    <source>
        <dbReference type="ARBA" id="ARBA00031636"/>
    </source>
</evidence>
<feature type="transmembrane region" description="Helical" evidence="8">
    <location>
        <begin position="410"/>
        <end position="431"/>
    </location>
</feature>
<evidence type="ECO:0000256" key="2">
    <source>
        <dbReference type="ARBA" id="ARBA00010199"/>
    </source>
</evidence>
<comment type="subcellular location">
    <subcellularLocation>
        <location evidence="1">Membrane</location>
        <topology evidence="1">Multi-pass membrane protein</topology>
    </subcellularLocation>
</comment>
<gene>
    <name evidence="9" type="primary">spoVB</name>
    <name evidence="9" type="ORF">ERS852471_02662</name>
</gene>
<keyword evidence="5 8" id="KW-1133">Transmembrane helix</keyword>
<keyword evidence="6 8" id="KW-0472">Membrane</keyword>
<feature type="transmembrane region" description="Helical" evidence="8">
    <location>
        <begin position="12"/>
        <end position="31"/>
    </location>
</feature>
<dbReference type="EMBL" id="CYZX01000020">
    <property type="protein sequence ID" value="CUO94438.1"/>
    <property type="molecule type" value="Genomic_DNA"/>
</dbReference>
<evidence type="ECO:0000256" key="5">
    <source>
        <dbReference type="ARBA" id="ARBA00022989"/>
    </source>
</evidence>
<evidence type="ECO:0000256" key="1">
    <source>
        <dbReference type="ARBA" id="ARBA00004141"/>
    </source>
</evidence>
<feature type="transmembrane region" description="Helical" evidence="8">
    <location>
        <begin position="355"/>
        <end position="378"/>
    </location>
</feature>
<feature type="transmembrane region" description="Helical" evidence="8">
    <location>
        <begin position="226"/>
        <end position="247"/>
    </location>
</feature>
<dbReference type="PANTHER" id="PTHR43298:SF2">
    <property type="entry name" value="FMN_FAD EXPORTER YEEO-RELATED"/>
    <property type="match status" value="1"/>
</dbReference>
<keyword evidence="4 8" id="KW-0812">Transmembrane</keyword>
<feature type="transmembrane region" description="Helical" evidence="8">
    <location>
        <begin position="473"/>
        <end position="496"/>
    </location>
</feature>
<accession>A0A174J9Y4</accession>
<dbReference type="OrthoDB" id="9775950at2"/>
<feature type="transmembrane region" description="Helical" evidence="8">
    <location>
        <begin position="443"/>
        <end position="461"/>
    </location>
</feature>
<evidence type="ECO:0000313" key="10">
    <source>
        <dbReference type="Proteomes" id="UP000095594"/>
    </source>
</evidence>
<dbReference type="InterPro" id="IPR024923">
    <property type="entry name" value="PG_synth_SpoVB"/>
</dbReference>
<protein>
    <recommendedName>
        <fullName evidence="7">Multidrug-efflux transporter</fullName>
    </recommendedName>
</protein>
<dbReference type="Pfam" id="PF01943">
    <property type="entry name" value="Polysacc_synt"/>
    <property type="match status" value="1"/>
</dbReference>
<feature type="transmembrane region" description="Helical" evidence="8">
    <location>
        <begin position="161"/>
        <end position="180"/>
    </location>
</feature>
<proteinExistence type="inferred from homology"/>
<feature type="transmembrane region" description="Helical" evidence="8">
    <location>
        <begin position="186"/>
        <end position="206"/>
    </location>
</feature>
<feature type="transmembrane region" description="Helical" evidence="8">
    <location>
        <begin position="122"/>
        <end position="140"/>
    </location>
</feature>
<evidence type="ECO:0000256" key="3">
    <source>
        <dbReference type="ARBA" id="ARBA00022448"/>
    </source>
</evidence>
<feature type="transmembrane region" description="Helical" evidence="8">
    <location>
        <begin position="385"/>
        <end position="404"/>
    </location>
</feature>
<dbReference type="InterPro" id="IPR014249">
    <property type="entry name" value="Spore_V_B"/>
</dbReference>
<reference evidence="9 10" key="1">
    <citation type="submission" date="2015-09" db="EMBL/GenBank/DDBJ databases">
        <authorList>
            <consortium name="Pathogen Informatics"/>
        </authorList>
    </citation>
    <scope>NUCLEOTIDE SEQUENCE [LARGE SCALE GENOMIC DNA]</scope>
    <source>
        <strain evidence="9 10">2789STDY5834856</strain>
    </source>
</reference>
<feature type="transmembrane region" description="Helical" evidence="8">
    <location>
        <begin position="43"/>
        <end position="66"/>
    </location>
</feature>